<name>A0A841F0A0_9BACT</name>
<evidence type="ECO:0000313" key="2">
    <source>
        <dbReference type="EMBL" id="MBB6005181.1"/>
    </source>
</evidence>
<comment type="caution">
    <text evidence="2">The sequence shown here is derived from an EMBL/GenBank/DDBJ whole genome shotgun (WGS) entry which is preliminary data.</text>
</comment>
<feature type="coiled-coil region" evidence="1">
    <location>
        <begin position="17"/>
        <end position="48"/>
    </location>
</feature>
<sequence length="365" mass="43759">MSNQNTLILTVQTDKNLSKLQKQFNSHVKKINELKEKLVKDAQQLELIVSRIQTDIVPLEYKHIDKIVEMVYLFDKHYDDKFFKKKEKEKIAHFILSKSEELIEQAGKDELKVMFDKYAGQTYDEIAEETETESIDLMKQMMKDMFDIELDEEEEKVNDPDFLHDIFEKKLEEKEAFEQASQKEKKKTAKQLEKEEKLKEEAQNINKAARSIYTDLVKAYHPDREPDEAERERKTEIMKQITQAYEKNDLFELLRLKISLQSIDINAWKMADEQLKYYNKLLKEQLIELEREHWELYNKANGPSGNLFQRFGLDNDTTKTRIKREMTRIKNNIKSIENDINMLRMKENMRAFLKTYNMFDDDDFF</sequence>
<evidence type="ECO:0000256" key="1">
    <source>
        <dbReference type="SAM" id="Coils"/>
    </source>
</evidence>
<feature type="coiled-coil region" evidence="1">
    <location>
        <begin position="279"/>
        <end position="346"/>
    </location>
</feature>
<keyword evidence="3" id="KW-1185">Reference proteome</keyword>
<dbReference type="Gene3D" id="1.10.287.110">
    <property type="entry name" value="DnaJ domain"/>
    <property type="match status" value="1"/>
</dbReference>
<gene>
    <name evidence="2" type="ORF">HNP25_003853</name>
</gene>
<dbReference type="RefSeq" id="WP_184136766.1">
    <property type="nucleotide sequence ID" value="NZ_JACHKT010000037.1"/>
</dbReference>
<evidence type="ECO:0000313" key="3">
    <source>
        <dbReference type="Proteomes" id="UP000524404"/>
    </source>
</evidence>
<keyword evidence="1" id="KW-0175">Coiled coil</keyword>
<dbReference type="InterPro" id="IPR036869">
    <property type="entry name" value="J_dom_sf"/>
</dbReference>
<reference evidence="2 3" key="1">
    <citation type="submission" date="2020-08" db="EMBL/GenBank/DDBJ databases">
        <title>Functional genomics of gut bacteria from endangered species of beetles.</title>
        <authorList>
            <person name="Carlos-Shanley C."/>
        </authorList>
    </citation>
    <scope>NUCLEOTIDE SEQUENCE [LARGE SCALE GENOMIC DNA]</scope>
    <source>
        <strain evidence="2 3">S00070</strain>
    </source>
</reference>
<dbReference type="AlphaFoldDB" id="A0A841F0A0"/>
<protein>
    <submittedName>
        <fullName evidence="2">Chemotaxis protein histidine kinase CheA</fullName>
    </submittedName>
</protein>
<organism evidence="2 3">
    <name type="scientific">Arcicella rosea</name>
    <dbReference type="NCBI Taxonomy" id="502909"/>
    <lineage>
        <taxon>Bacteria</taxon>
        <taxon>Pseudomonadati</taxon>
        <taxon>Bacteroidota</taxon>
        <taxon>Cytophagia</taxon>
        <taxon>Cytophagales</taxon>
        <taxon>Flectobacillaceae</taxon>
        <taxon>Arcicella</taxon>
    </lineage>
</organism>
<dbReference type="Proteomes" id="UP000524404">
    <property type="component" value="Unassembled WGS sequence"/>
</dbReference>
<accession>A0A841F0A0</accession>
<dbReference type="SUPFAM" id="SSF46565">
    <property type="entry name" value="Chaperone J-domain"/>
    <property type="match status" value="1"/>
</dbReference>
<keyword evidence="2" id="KW-0808">Transferase</keyword>
<proteinExistence type="predicted"/>
<dbReference type="GO" id="GO:0016301">
    <property type="term" value="F:kinase activity"/>
    <property type="evidence" value="ECO:0007669"/>
    <property type="project" value="UniProtKB-KW"/>
</dbReference>
<keyword evidence="2" id="KW-0418">Kinase</keyword>
<dbReference type="EMBL" id="JACHKT010000037">
    <property type="protein sequence ID" value="MBB6005181.1"/>
    <property type="molecule type" value="Genomic_DNA"/>
</dbReference>
<feature type="coiled-coil region" evidence="1">
    <location>
        <begin position="182"/>
        <end position="212"/>
    </location>
</feature>